<name>A0A3L7AFC8_9HYPH</name>
<evidence type="ECO:0000313" key="2">
    <source>
        <dbReference type="EMBL" id="RLP79099.1"/>
    </source>
</evidence>
<keyword evidence="2" id="KW-0326">Glycosidase</keyword>
<dbReference type="OrthoDB" id="997641at2"/>
<dbReference type="AlphaFoldDB" id="A0A3L7AFC8"/>
<dbReference type="Proteomes" id="UP000269692">
    <property type="component" value="Unassembled WGS sequence"/>
</dbReference>
<comment type="caution">
    <text evidence="2">The sequence shown here is derived from an EMBL/GenBank/DDBJ whole genome shotgun (WGS) entry which is preliminary data.</text>
</comment>
<dbReference type="SUPFAM" id="SSF53167">
    <property type="entry name" value="Purine and uridine phosphorylases"/>
    <property type="match status" value="1"/>
</dbReference>
<proteinExistence type="predicted"/>
<sequence>MDDPARHLHSVGGHKVLFVMATRQEYGPHLQARIAPLITGVGPVEAAVETARALAALEHRDAAPDLVVTLGSAGSRRLEHAEVYQVARVAYRDMDASALGFEKGRTPFLDEPAEIDLPHRIAGVPSASLSTGGAIISGAAYDAIAQDMVDMESFAVLRAARRHGRPLIGLRGISDGRSDIARFEDWTEYLHIVDEKLARAVDLLTAQLAAGGLDALAAGRQDAEVRR</sequence>
<feature type="domain" description="Nucleoside phosphorylase" evidence="1">
    <location>
        <begin position="38"/>
        <end position="202"/>
    </location>
</feature>
<evidence type="ECO:0000313" key="3">
    <source>
        <dbReference type="Proteomes" id="UP000269692"/>
    </source>
</evidence>
<dbReference type="Pfam" id="PF01048">
    <property type="entry name" value="PNP_UDP_1"/>
    <property type="match status" value="1"/>
</dbReference>
<dbReference type="InterPro" id="IPR010050">
    <property type="entry name" value="MTA_SAH_nuc_hyp"/>
</dbReference>
<keyword evidence="2" id="KW-0378">Hydrolase</keyword>
<keyword evidence="3" id="KW-1185">Reference proteome</keyword>
<gene>
    <name evidence="2" type="ORF">D9R14_09705</name>
</gene>
<dbReference type="EC" id="3.2.2.9" evidence="2"/>
<dbReference type="InterPro" id="IPR035994">
    <property type="entry name" value="Nucleoside_phosphorylase_sf"/>
</dbReference>
<organism evidence="2 3">
    <name type="scientific">Xanthobacter tagetidis</name>
    <dbReference type="NCBI Taxonomy" id="60216"/>
    <lineage>
        <taxon>Bacteria</taxon>
        <taxon>Pseudomonadati</taxon>
        <taxon>Pseudomonadota</taxon>
        <taxon>Alphaproteobacteria</taxon>
        <taxon>Hyphomicrobiales</taxon>
        <taxon>Xanthobacteraceae</taxon>
        <taxon>Xanthobacter</taxon>
    </lineage>
</organism>
<dbReference type="EMBL" id="RCTF01000006">
    <property type="protein sequence ID" value="RLP79099.1"/>
    <property type="molecule type" value="Genomic_DNA"/>
</dbReference>
<dbReference type="GO" id="GO:0008782">
    <property type="term" value="F:adenosylhomocysteine nucleosidase activity"/>
    <property type="evidence" value="ECO:0007669"/>
    <property type="project" value="UniProtKB-EC"/>
</dbReference>
<dbReference type="GO" id="GO:0009116">
    <property type="term" value="P:nucleoside metabolic process"/>
    <property type="evidence" value="ECO:0007669"/>
    <property type="project" value="InterPro"/>
</dbReference>
<dbReference type="Gene3D" id="3.40.50.1580">
    <property type="entry name" value="Nucleoside phosphorylase domain"/>
    <property type="match status" value="1"/>
</dbReference>
<dbReference type="RefSeq" id="WP_121623114.1">
    <property type="nucleotide sequence ID" value="NZ_JACIIW010000002.1"/>
</dbReference>
<protein>
    <submittedName>
        <fullName evidence="2">5'-methylthioadenosine/S-adenosylhomocysteine nucleosidase</fullName>
        <ecNumber evidence="2">3.2.2.9</ecNumber>
    </submittedName>
</protein>
<dbReference type="NCBIfam" id="TIGR01705">
    <property type="entry name" value="MTA_SAH-nuc-hyp"/>
    <property type="match status" value="1"/>
</dbReference>
<reference evidence="2 3" key="1">
    <citation type="submission" date="2018-10" db="EMBL/GenBank/DDBJ databases">
        <title>Xanthobacter tagetidis genome sequencing and assembly.</title>
        <authorList>
            <person name="Maclea K.S."/>
            <person name="Goen A.E."/>
            <person name="Fatima S.A."/>
        </authorList>
    </citation>
    <scope>NUCLEOTIDE SEQUENCE [LARGE SCALE GENOMIC DNA]</scope>
    <source>
        <strain evidence="2 3">ATCC 700314</strain>
    </source>
</reference>
<dbReference type="InterPro" id="IPR000845">
    <property type="entry name" value="Nucleoside_phosphorylase_d"/>
</dbReference>
<accession>A0A3L7AFC8</accession>
<evidence type="ECO:0000259" key="1">
    <source>
        <dbReference type="Pfam" id="PF01048"/>
    </source>
</evidence>